<keyword evidence="7" id="KW-1185">Reference proteome</keyword>
<feature type="region of interest" description="Disordered" evidence="5">
    <location>
        <begin position="1"/>
        <end position="24"/>
    </location>
</feature>
<keyword evidence="2" id="KW-0677">Repeat</keyword>
<accession>A0A3L6RAA5</accession>
<dbReference type="AlphaFoldDB" id="A0A3L6RAA5"/>
<feature type="repeat" description="PPR" evidence="4">
    <location>
        <begin position="339"/>
        <end position="373"/>
    </location>
</feature>
<evidence type="ECO:0000256" key="5">
    <source>
        <dbReference type="SAM" id="MobiDB-lite"/>
    </source>
</evidence>
<evidence type="ECO:0000256" key="1">
    <source>
        <dbReference type="ARBA" id="ARBA00006643"/>
    </source>
</evidence>
<proteinExistence type="inferred from homology"/>
<evidence type="ECO:0008006" key="8">
    <source>
        <dbReference type="Google" id="ProtNLM"/>
    </source>
</evidence>
<dbReference type="InterPro" id="IPR002885">
    <property type="entry name" value="PPR_rpt"/>
</dbReference>
<feature type="repeat" description="PPR" evidence="4">
    <location>
        <begin position="269"/>
        <end position="303"/>
    </location>
</feature>
<dbReference type="Pfam" id="PF01535">
    <property type="entry name" value="PPR"/>
    <property type="match status" value="5"/>
</dbReference>
<sequence length="548" mass="59962">MDLQPISPPAVQTAKPMRSSAPADSYTPAAVLRLLRRLPRRSPSSAAAGRQLQALAAKLGLLYHPDFLSAILSHLPATSPSSLSLLFAAPPCILSPSLFCPLITAFSSSPIPSSSLVLFNHVSSLSLPTPLPAFPALLKSCARAFKLSSRASAAAVFAAKGAELHCRLLKLGGEQDRYVQNGLVSMYGKFGRLGDARRVFDEMPIKNAVSWNALVGAHGASGDLQGAERVSLATPARNISWWNTEIMRNVRLWDMAEAARIFREMPERDAVSWNSMIGGYAKLGMYDRALDVFREMQGNGMEPTELTVVSVLGSCAEMGELELGRRIHNYLESKGIAADGSVGNALIDMYAKCGNLKLARQVFDSMSIRDLTCWNTMIVGLSVHGQSLDALELFDSMKIEPDHITFVGVLSACSHSGLVNEGRAYFNSMTEDYKIVPSVKHYGCMIDMLCRHGKVHEAYRMIKHMPIKANSVLWKMVMAACRVHGQSDLASKAFCELQQLMPIDDGDAITVSNVYAEAERWDDVEHLRRKVIGCNVSEHAAWSQVHVR</sequence>
<name>A0A3L6RAA5_PANMI</name>
<comment type="similarity">
    <text evidence="1">Belongs to the PPR family. PCMP-H subfamily.</text>
</comment>
<dbReference type="Pfam" id="PF12854">
    <property type="entry name" value="PPR_1"/>
    <property type="match status" value="1"/>
</dbReference>
<dbReference type="OrthoDB" id="185373at2759"/>
<dbReference type="STRING" id="4540.A0A3L6RAA5"/>
<dbReference type="GO" id="GO:0009451">
    <property type="term" value="P:RNA modification"/>
    <property type="evidence" value="ECO:0007669"/>
    <property type="project" value="InterPro"/>
</dbReference>
<organism evidence="6 7">
    <name type="scientific">Panicum miliaceum</name>
    <name type="common">Proso millet</name>
    <name type="synonym">Broomcorn millet</name>
    <dbReference type="NCBI Taxonomy" id="4540"/>
    <lineage>
        <taxon>Eukaryota</taxon>
        <taxon>Viridiplantae</taxon>
        <taxon>Streptophyta</taxon>
        <taxon>Embryophyta</taxon>
        <taxon>Tracheophyta</taxon>
        <taxon>Spermatophyta</taxon>
        <taxon>Magnoliopsida</taxon>
        <taxon>Liliopsida</taxon>
        <taxon>Poales</taxon>
        <taxon>Poaceae</taxon>
        <taxon>PACMAD clade</taxon>
        <taxon>Panicoideae</taxon>
        <taxon>Panicodae</taxon>
        <taxon>Paniceae</taxon>
        <taxon>Panicinae</taxon>
        <taxon>Panicum</taxon>
        <taxon>Panicum sect. Panicum</taxon>
    </lineage>
</organism>
<gene>
    <name evidence="6" type="ORF">C2845_PM06G15730</name>
</gene>
<comment type="caution">
    <text evidence="6">The sequence shown here is derived from an EMBL/GenBank/DDBJ whole genome shotgun (WGS) entry which is preliminary data.</text>
</comment>
<dbReference type="Pfam" id="PF13041">
    <property type="entry name" value="PPR_2"/>
    <property type="match status" value="1"/>
</dbReference>
<evidence type="ECO:0000256" key="3">
    <source>
        <dbReference type="ARBA" id="ARBA00022946"/>
    </source>
</evidence>
<dbReference type="PANTHER" id="PTHR47926:SF344">
    <property type="entry name" value="OS07G0636900 PROTEIN"/>
    <property type="match status" value="1"/>
</dbReference>
<evidence type="ECO:0000256" key="4">
    <source>
        <dbReference type="PROSITE-ProRule" id="PRU00708"/>
    </source>
</evidence>
<dbReference type="FunFam" id="1.25.40.10:FF:000333">
    <property type="entry name" value="Pentatricopeptide repeat-containing protein"/>
    <property type="match status" value="1"/>
</dbReference>
<dbReference type="Pfam" id="PF20431">
    <property type="entry name" value="E_motif"/>
    <property type="match status" value="1"/>
</dbReference>
<evidence type="ECO:0000313" key="7">
    <source>
        <dbReference type="Proteomes" id="UP000275267"/>
    </source>
</evidence>
<dbReference type="FunFam" id="1.25.40.10:FF:000345">
    <property type="entry name" value="Pentatricopeptide repeat-containing protein"/>
    <property type="match status" value="1"/>
</dbReference>
<reference evidence="7" key="1">
    <citation type="journal article" date="2019" name="Nat. Commun.">
        <title>The genome of broomcorn millet.</title>
        <authorList>
            <person name="Zou C."/>
            <person name="Miki D."/>
            <person name="Li D."/>
            <person name="Tang Q."/>
            <person name="Xiao L."/>
            <person name="Rajput S."/>
            <person name="Deng P."/>
            <person name="Jia W."/>
            <person name="Huang R."/>
            <person name="Zhang M."/>
            <person name="Sun Y."/>
            <person name="Hu J."/>
            <person name="Fu X."/>
            <person name="Schnable P.S."/>
            <person name="Li F."/>
            <person name="Zhang H."/>
            <person name="Feng B."/>
            <person name="Zhu X."/>
            <person name="Liu R."/>
            <person name="Schnable J.C."/>
            <person name="Zhu J.-K."/>
            <person name="Zhang H."/>
        </authorList>
    </citation>
    <scope>NUCLEOTIDE SEQUENCE [LARGE SCALE GENOMIC DNA]</scope>
</reference>
<feature type="repeat" description="PPR" evidence="4">
    <location>
        <begin position="176"/>
        <end position="210"/>
    </location>
</feature>
<evidence type="ECO:0000256" key="2">
    <source>
        <dbReference type="ARBA" id="ARBA00022737"/>
    </source>
</evidence>
<dbReference type="PROSITE" id="PS51375">
    <property type="entry name" value="PPR"/>
    <property type="match status" value="4"/>
</dbReference>
<dbReference type="NCBIfam" id="TIGR00756">
    <property type="entry name" value="PPR"/>
    <property type="match status" value="4"/>
</dbReference>
<dbReference type="InterPro" id="IPR046960">
    <property type="entry name" value="PPR_At4g14850-like_plant"/>
</dbReference>
<dbReference type="GO" id="GO:0003723">
    <property type="term" value="F:RNA binding"/>
    <property type="evidence" value="ECO:0007669"/>
    <property type="project" value="InterPro"/>
</dbReference>
<keyword evidence="3" id="KW-0809">Transit peptide</keyword>
<evidence type="ECO:0000313" key="6">
    <source>
        <dbReference type="EMBL" id="RLM99786.1"/>
    </source>
</evidence>
<dbReference type="InterPro" id="IPR011990">
    <property type="entry name" value="TPR-like_helical_dom_sf"/>
</dbReference>
<protein>
    <recommendedName>
        <fullName evidence="8">Pentatricopeptide repeat-containing protein</fullName>
    </recommendedName>
</protein>
<dbReference type="Gene3D" id="1.25.40.10">
    <property type="entry name" value="Tetratricopeptide repeat domain"/>
    <property type="match status" value="3"/>
</dbReference>
<dbReference type="Proteomes" id="UP000275267">
    <property type="component" value="Unassembled WGS sequence"/>
</dbReference>
<dbReference type="InterPro" id="IPR046848">
    <property type="entry name" value="E_motif"/>
</dbReference>
<dbReference type="EMBL" id="PQIB02000009">
    <property type="protein sequence ID" value="RLM99786.1"/>
    <property type="molecule type" value="Genomic_DNA"/>
</dbReference>
<dbReference type="PANTHER" id="PTHR47926">
    <property type="entry name" value="PENTATRICOPEPTIDE REPEAT-CONTAINING PROTEIN"/>
    <property type="match status" value="1"/>
</dbReference>
<feature type="repeat" description="PPR" evidence="4">
    <location>
        <begin position="438"/>
        <end position="472"/>
    </location>
</feature>